<protein>
    <submittedName>
        <fullName evidence="2">Ig heavy chain V region C3-like protein</fullName>
    </submittedName>
</protein>
<organism evidence="2 3">
    <name type="scientific">Willisornis vidua</name>
    <name type="common">Xingu scale-backed antbird</name>
    <dbReference type="NCBI Taxonomy" id="1566151"/>
    <lineage>
        <taxon>Eukaryota</taxon>
        <taxon>Metazoa</taxon>
        <taxon>Chordata</taxon>
        <taxon>Craniata</taxon>
        <taxon>Vertebrata</taxon>
        <taxon>Euteleostomi</taxon>
        <taxon>Archelosauria</taxon>
        <taxon>Archosauria</taxon>
        <taxon>Dinosauria</taxon>
        <taxon>Saurischia</taxon>
        <taxon>Theropoda</taxon>
        <taxon>Coelurosauria</taxon>
        <taxon>Aves</taxon>
        <taxon>Neognathae</taxon>
        <taxon>Neoaves</taxon>
        <taxon>Telluraves</taxon>
        <taxon>Australaves</taxon>
        <taxon>Passeriformes</taxon>
        <taxon>Thamnophilidae</taxon>
        <taxon>Willisornis</taxon>
    </lineage>
</organism>
<name>A0ABQ9DFP2_9PASS</name>
<dbReference type="PROSITE" id="PS50878">
    <property type="entry name" value="RT_POL"/>
    <property type="match status" value="1"/>
</dbReference>
<dbReference type="PANTHER" id="PTHR33332">
    <property type="entry name" value="REVERSE TRANSCRIPTASE DOMAIN-CONTAINING PROTEIN"/>
    <property type="match status" value="1"/>
</dbReference>
<dbReference type="InterPro" id="IPR000477">
    <property type="entry name" value="RT_dom"/>
</dbReference>
<comment type="caution">
    <text evidence="2">The sequence shown here is derived from an EMBL/GenBank/DDBJ whole genome shotgun (WGS) entry which is preliminary data.</text>
</comment>
<gene>
    <name evidence="2" type="ORF">WISP_47356</name>
</gene>
<dbReference type="Proteomes" id="UP001145742">
    <property type="component" value="Unassembled WGS sequence"/>
</dbReference>
<dbReference type="Pfam" id="PF00078">
    <property type="entry name" value="RVT_1"/>
    <property type="match status" value="1"/>
</dbReference>
<evidence type="ECO:0000313" key="3">
    <source>
        <dbReference type="Proteomes" id="UP001145742"/>
    </source>
</evidence>
<feature type="domain" description="Reverse transcriptase" evidence="1">
    <location>
        <begin position="1"/>
        <end position="200"/>
    </location>
</feature>
<proteinExistence type="predicted"/>
<sequence>MEQILLEAVLNHMDREGIQDREHSFPKGKSCLNNLVAFCDSVTTSVDKGRAIEVIYLDCCKAFDMAPPDILLSKLERERFDEWTLRWIRKWLDSCIQRVVIKVSEFQWRRPRSSDAPQESILGPVLFNIFINDIDKRIKCILSRFADDTKLGGAVDTPDGRDAIQRHLDKLKKWAHGNLMSFNKTKWKVLHLGWDNPWYQ</sequence>
<keyword evidence="3" id="KW-1185">Reference proteome</keyword>
<accession>A0ABQ9DFP2</accession>
<reference evidence="2" key="1">
    <citation type="submission" date="2019-10" db="EMBL/GenBank/DDBJ databases">
        <authorList>
            <person name="Soares A.E.R."/>
            <person name="Aleixo A."/>
            <person name="Schneider P."/>
            <person name="Miyaki C.Y."/>
            <person name="Schneider M.P."/>
            <person name="Mello C."/>
            <person name="Vasconcelos A.T.R."/>
        </authorList>
    </citation>
    <scope>NUCLEOTIDE SEQUENCE</scope>
    <source>
        <tissue evidence="2">Muscle</tissue>
    </source>
</reference>
<evidence type="ECO:0000259" key="1">
    <source>
        <dbReference type="PROSITE" id="PS50878"/>
    </source>
</evidence>
<dbReference type="EMBL" id="WHWB01033299">
    <property type="protein sequence ID" value="KAJ7420691.1"/>
    <property type="molecule type" value="Genomic_DNA"/>
</dbReference>
<evidence type="ECO:0000313" key="2">
    <source>
        <dbReference type="EMBL" id="KAJ7420691.1"/>
    </source>
</evidence>